<keyword evidence="7" id="KW-0732">Signal</keyword>
<gene>
    <name evidence="9" type="ORF">TcWFU_003679</name>
</gene>
<evidence type="ECO:0000256" key="6">
    <source>
        <dbReference type="SAM" id="Phobius"/>
    </source>
</evidence>
<keyword evidence="6" id="KW-1133">Transmembrane helix</keyword>
<dbReference type="InterPro" id="IPR051275">
    <property type="entry name" value="Cell_adhesion_signaling"/>
</dbReference>
<feature type="signal peptide" evidence="7">
    <location>
        <begin position="1"/>
        <end position="18"/>
    </location>
</feature>
<keyword evidence="10" id="KW-1185">Reference proteome</keyword>
<comment type="caution">
    <text evidence="9">The sequence shown here is derived from an EMBL/GenBank/DDBJ whole genome shotgun (WGS) entry which is preliminary data.</text>
</comment>
<evidence type="ECO:0000313" key="9">
    <source>
        <dbReference type="EMBL" id="KAL5110133.1"/>
    </source>
</evidence>
<accession>A0ABR4QJY8</accession>
<comment type="subcellular location">
    <subcellularLocation>
        <location evidence="1">Membrane</location>
        <topology evidence="1">Single-pass type I membrane protein</topology>
    </subcellularLocation>
</comment>
<evidence type="ECO:0000256" key="5">
    <source>
        <dbReference type="ARBA" id="ARBA00023319"/>
    </source>
</evidence>
<dbReference type="Proteomes" id="UP001651158">
    <property type="component" value="Unassembled WGS sequence"/>
</dbReference>
<organism evidence="9 10">
    <name type="scientific">Taenia crassiceps</name>
    <dbReference type="NCBI Taxonomy" id="6207"/>
    <lineage>
        <taxon>Eukaryota</taxon>
        <taxon>Metazoa</taxon>
        <taxon>Spiralia</taxon>
        <taxon>Lophotrochozoa</taxon>
        <taxon>Platyhelminthes</taxon>
        <taxon>Cestoda</taxon>
        <taxon>Eucestoda</taxon>
        <taxon>Cyclophyllidea</taxon>
        <taxon>Taeniidae</taxon>
        <taxon>Taenia</taxon>
    </lineage>
</organism>
<dbReference type="EMBL" id="JAKROA010000002">
    <property type="protein sequence ID" value="KAL5110133.1"/>
    <property type="molecule type" value="Genomic_DNA"/>
</dbReference>
<feature type="transmembrane region" description="Helical" evidence="6">
    <location>
        <begin position="2259"/>
        <end position="2280"/>
    </location>
</feature>
<evidence type="ECO:0000256" key="3">
    <source>
        <dbReference type="ARBA" id="ARBA00023157"/>
    </source>
</evidence>
<reference evidence="9 10" key="1">
    <citation type="journal article" date="2022" name="Front. Cell. Infect. Microbiol.">
        <title>The Genomes of Two Strains of Taenia crassiceps the Animal Model for the Study of Human Cysticercosis.</title>
        <authorList>
            <person name="Bobes R.J."/>
            <person name="Estrada K."/>
            <person name="Rios-Valencia D.G."/>
            <person name="Calderon-Gallegos A."/>
            <person name="de la Torre P."/>
            <person name="Carrero J.C."/>
            <person name="Sanchez-Flores A."/>
            <person name="Laclette J.P."/>
        </authorList>
    </citation>
    <scope>NUCLEOTIDE SEQUENCE [LARGE SCALE GENOMIC DNA]</scope>
    <source>
        <strain evidence="9">WFUcys</strain>
    </source>
</reference>
<sequence>MAVTIVFFLALLLRPSLADVNVLYYEADEYVIIEGDWSVWFIPRLGVRIKSVKWEYRQGAIIDCHYTGPDNLPMAERFFTCLSGCKYAECGPESSFGLRVDGSIFSLYAFHVTPDMVGEYALSVKCFGNDEVFKKTSTLALAAPPVLLESTLTCNVPQIARALQSTLATVLEESKLAQVYAALERQVEGTEISGSVEFNRGIPRGNAEVCLIRYPRHRSYPYFVPCESRYKLNIIEFSCLIGIEDVGLAIMAFNTLNSSHTTDRAKEHLKDWILKQFASWLLKIFPTNLGSLSGEFGTDYRVIPLKIGWPAVVHIGQNVRIFCPLEVSASPDGIECKRTKFLSSTSAEPLPAGFWVEAKSGQNFFNLRKKAAELTDSGVYECTVKVDGVCLQVCTDRRLTVIADSVNVQTFIYGRLVPARLIKAGDIHNQYTESLHPYLMTNQVGYIVCWTNTEAGLNFSVSLTLTREDPKPRHNFPFKLVRTLNLREGMYRIQKFKFYQYGGYGKAEYGGKLSAICSVTSNAKKNVPAWAKDKDDLKENFELGHIASSNREILVFHGVVGNLSFHSRVRQLEEHPVPLGTSIRCTGAKGFPPPTYQWTKVDPSRLMPLSSTTYFHLAGTPNVFLDSPDAFPNSAFQGDRLVVPNDFRFRGMSFLFQCRAFNEVVGKTYLVERLLFLTICLCEHRFVSLDLSLIYSPQMVAGHTLLDPRGAESSLDFYGQRYVHLLQQIILGLSHGADYVRISTNPTSILNTILKKALLYASSKSLTHGLSRFQLAEGLFSKSVRPQPIYHANNTSCPRKIPVDLTEGFLSVYKNAPNMRANGLQVDRPHVVVLPRDRWDKGDVVGFMQLMKRNNVHVISVYFENPSGWVKDIPDRPVQLTGSDAFGEKCSDHFTEQNDTFIRRIPLFDEICNLSRPADVYDRNFVGFGFLSHSQNFMFEGERIIFFTVIRGSPFSKEPRYLRACFVNRTVTVSATEGFENQKYFDSKCKKVLGDSAFSGPGSACLSMSRRLKLNTSHDGDAILVYERGVNTILSQSGYITIEIRLNQQGLRAPYLLVNQLARKANDSAEFECVIEMTRSSYQIDLVYWSNSSSSYLVVVRTNSSQQGFRYRDIGRKVSARLIWPAFPKEAENSDIYCVLSHPKLLQKRLATLPSHSSNSVRILLTSSCPTRPVIKRVVSAPFADDLDTPRLGARMSFFCEAVAGEQQSYSLQMAFADRSESFVICSETRGGSVNTTVPCHFTTWEDGGCRSSSKTRSITHPKAAFAKCGLFYVSEGNVYTRVIEYTIPLVTIEHFDAFVFCEILPSWEVDEENRLLSDPIDNLFPVKPTLTNVDIGYYKWLCGVIAYPPPTKFDWRIKEAHPWSFRLGLNRISFEKIPTKSTRASVLSESRPEFFPKKFIPKDESSPYYFVLSRAAPSFWQVGSWGVAKLECEVSNGEGDVVVKEVHVNYASGNSNGRWTAPGLLYPRSGVANTSEPWAIECPIGEIENSRKILNLYLLGKVAFSAEPVELPLFYVSLQMQNEEGKAHYVVRHSKPIGWWGSSPLDEFQVEIVDDSQGHKAVRTQISRTSIADTGCYVCRLYLFGGYNDADVQPELIVMPSREPPLFAHKLASKAWTLVNSYPKPLTLFEGDRLEARCLTWYTKYPVTSPSNVKPSIFMFALQNSQITQVSRKNLHVDQRKIFGYYNYYLLEHSWYVKAHRDGMKYVGCYWGLQTTERSLGIKFGPLRVCGLGSELKVAPEVDKPLKRSATLICYNDGTAYEKSTIQWIYKIGPLPRPRDLIETQQFKEMMPSPELKLSNLPSPGFYVYTCRATSKCGGRDMISEKDVQFMVLADENSTLFTTVRISPQMVLIPGKVNVECPSLLTENSGLIAKSLQWFRLYRQGNMISPESDPFAHQLSYHDLINGTVTVNHPNLIAYQHQQVRDLIFAIDITPSSFNDFGYYGCAFSASKTFGGSNDLVLSQVSAQPVCLIRNVTGTTIRLSPFRAEACYHVGEFLSVECEAMAYQALCVEDDKPLGVGLLSTVATLNISNVANVTTKVLRISSSIITGANPPKKLVYFSPVLLNISSSHNDAILTCEVRPKINKNLYNFSTDWAKLQLQLIRRATAKICVSFAPSNLIINPPPPDQVNKKDVAFVLKSGEWVTCLASGNPAPWVTLDAYPLRKGTLPEVMRLGLSGIRRWRDPERLQPNWPTAVMQNDTGSMMLVKKELDDPEGLVYVGVCRASNVINGKEKAAHKLFVFRIGDTITDTTEGSSFYHFMAVGFFTAVLGFILTTFIREIVILRRRSRRTSPKSEENKKEGGH</sequence>
<evidence type="ECO:0000313" key="10">
    <source>
        <dbReference type="Proteomes" id="UP001651158"/>
    </source>
</evidence>
<evidence type="ECO:0000259" key="8">
    <source>
        <dbReference type="PROSITE" id="PS50835"/>
    </source>
</evidence>
<keyword evidence="2 6" id="KW-0472">Membrane</keyword>
<keyword evidence="5" id="KW-0393">Immunoglobulin domain</keyword>
<evidence type="ECO:0000256" key="1">
    <source>
        <dbReference type="ARBA" id="ARBA00004479"/>
    </source>
</evidence>
<protein>
    <recommendedName>
        <fullName evidence="8">Ig-like domain-containing protein</fullName>
    </recommendedName>
</protein>
<feature type="domain" description="Ig-like" evidence="8">
    <location>
        <begin position="1750"/>
        <end position="1830"/>
    </location>
</feature>
<keyword evidence="3" id="KW-1015">Disulfide bond</keyword>
<proteinExistence type="predicted"/>
<dbReference type="PROSITE" id="PS50835">
    <property type="entry name" value="IG_LIKE"/>
    <property type="match status" value="1"/>
</dbReference>
<dbReference type="InterPro" id="IPR007110">
    <property type="entry name" value="Ig-like_dom"/>
</dbReference>
<evidence type="ECO:0000256" key="2">
    <source>
        <dbReference type="ARBA" id="ARBA00023136"/>
    </source>
</evidence>
<evidence type="ECO:0000256" key="4">
    <source>
        <dbReference type="ARBA" id="ARBA00023180"/>
    </source>
</evidence>
<feature type="chain" id="PRO_5046107045" description="Ig-like domain-containing protein" evidence="7">
    <location>
        <begin position="19"/>
        <end position="2306"/>
    </location>
</feature>
<evidence type="ECO:0000256" key="7">
    <source>
        <dbReference type="SAM" id="SignalP"/>
    </source>
</evidence>
<name>A0ABR4QJY8_9CEST</name>
<keyword evidence="6" id="KW-0812">Transmembrane</keyword>
<keyword evidence="4" id="KW-0325">Glycoprotein</keyword>
<dbReference type="PANTHER" id="PTHR11640:SF158">
    <property type="entry name" value="V-SET AND IMMUNOGLOBULIN DOMAIN-CONTAINING PROTEIN 10-LIKE 2"/>
    <property type="match status" value="1"/>
</dbReference>
<dbReference type="PANTHER" id="PTHR11640">
    <property type="entry name" value="NEPHRIN"/>
    <property type="match status" value="1"/>
</dbReference>